<dbReference type="EMBL" id="JAQQWM010000003">
    <property type="protein sequence ID" value="KAK8071537.1"/>
    <property type="molecule type" value="Genomic_DNA"/>
</dbReference>
<reference evidence="1 2" key="1">
    <citation type="submission" date="2023-01" db="EMBL/GenBank/DDBJ databases">
        <title>Analysis of 21 Apiospora genomes using comparative genomics revels a genus with tremendous synthesis potential of carbohydrate active enzymes and secondary metabolites.</title>
        <authorList>
            <person name="Sorensen T."/>
        </authorList>
    </citation>
    <scope>NUCLEOTIDE SEQUENCE [LARGE SCALE GENOMIC DNA]</scope>
    <source>
        <strain evidence="1 2">CBS 83171</strain>
    </source>
</reference>
<organism evidence="1 2">
    <name type="scientific">Apiospora saccharicola</name>
    <dbReference type="NCBI Taxonomy" id="335842"/>
    <lineage>
        <taxon>Eukaryota</taxon>
        <taxon>Fungi</taxon>
        <taxon>Dikarya</taxon>
        <taxon>Ascomycota</taxon>
        <taxon>Pezizomycotina</taxon>
        <taxon>Sordariomycetes</taxon>
        <taxon>Xylariomycetidae</taxon>
        <taxon>Amphisphaeriales</taxon>
        <taxon>Apiosporaceae</taxon>
        <taxon>Apiospora</taxon>
    </lineage>
</organism>
<evidence type="ECO:0000313" key="1">
    <source>
        <dbReference type="EMBL" id="KAK8071537.1"/>
    </source>
</evidence>
<dbReference type="Proteomes" id="UP001446871">
    <property type="component" value="Unassembled WGS sequence"/>
</dbReference>
<sequence>MNQAERLINRGLTVKSLEDVDYGKGKGKEVATPEKLEIPLCLAGYMRTIQEQAQSEPTKDATLLIERDPSNFLLNASSLAYTAGAHNVQFEPVAPSIEQTVSLTTNLGSIQELS</sequence>
<comment type="caution">
    <text evidence="1">The sequence shown here is derived from an EMBL/GenBank/DDBJ whole genome shotgun (WGS) entry which is preliminary data.</text>
</comment>
<keyword evidence="2" id="KW-1185">Reference proteome</keyword>
<proteinExistence type="predicted"/>
<protein>
    <submittedName>
        <fullName evidence="1">Uncharacterized protein</fullName>
    </submittedName>
</protein>
<accession>A0ABR1VJY2</accession>
<evidence type="ECO:0000313" key="2">
    <source>
        <dbReference type="Proteomes" id="UP001446871"/>
    </source>
</evidence>
<gene>
    <name evidence="1" type="ORF">PG996_004885</name>
</gene>
<name>A0ABR1VJY2_9PEZI</name>